<dbReference type="Proteomes" id="UP000563349">
    <property type="component" value="Unassembled WGS sequence"/>
</dbReference>
<gene>
    <name evidence="2" type="ORF">HZY93_04990</name>
</gene>
<protein>
    <recommendedName>
        <fullName evidence="1">UPF0342 protein HZY93_04990</fullName>
    </recommendedName>
</protein>
<dbReference type="InterPro" id="IPR023378">
    <property type="entry name" value="YheA/YmcA-like_dom_sf"/>
</dbReference>
<keyword evidence="3" id="KW-1185">Reference proteome</keyword>
<dbReference type="HAMAP" id="MF_01526">
    <property type="entry name" value="UPF0342"/>
    <property type="match status" value="1"/>
</dbReference>
<evidence type="ECO:0000256" key="1">
    <source>
        <dbReference type="HAMAP-Rule" id="MF_01526"/>
    </source>
</evidence>
<dbReference type="Pfam" id="PF06133">
    <property type="entry name" value="Com_YlbF"/>
    <property type="match status" value="1"/>
</dbReference>
<name>A0A7Z0LDC8_9STRE</name>
<sequence>MSNIYDVANELNRRLRGLPEYQAVVQAKEEIGKNPEAQAIFEEYIQFQNELQRMAQMGQAPEGDFEGRMREFSEKIQSNELVSNFFAKEQQLGVYLNDLERIVFEPVQELLQ</sequence>
<reference evidence="2 3" key="1">
    <citation type="submission" date="2020-07" db="EMBL/GenBank/DDBJ databases">
        <title>MOT database genomes.</title>
        <authorList>
            <person name="Joseph S."/>
            <person name="Aduse-Opoku J."/>
            <person name="Hashim A."/>
            <person name="Wade W."/>
            <person name="Curtis M."/>
        </authorList>
    </citation>
    <scope>NUCLEOTIDE SEQUENCE [LARGE SCALE GENOMIC DNA]</scope>
    <source>
        <strain evidence="2 3">CCW311</strain>
    </source>
</reference>
<dbReference type="InterPro" id="IPR010368">
    <property type="entry name" value="Com_YlbF"/>
</dbReference>
<dbReference type="NCBIfam" id="NF010209">
    <property type="entry name" value="PRK13676.1-1"/>
    <property type="match status" value="1"/>
</dbReference>
<dbReference type="EMBL" id="JACBYG010000051">
    <property type="protein sequence ID" value="NYS49329.1"/>
    <property type="molecule type" value="Genomic_DNA"/>
</dbReference>
<dbReference type="AlphaFoldDB" id="A0A7Z0LDC8"/>
<evidence type="ECO:0000313" key="2">
    <source>
        <dbReference type="EMBL" id="NYS49329.1"/>
    </source>
</evidence>
<comment type="similarity">
    <text evidence="1">Belongs to the UPF0342 family.</text>
</comment>
<proteinExistence type="inferred from homology"/>
<evidence type="ECO:0000313" key="3">
    <source>
        <dbReference type="Proteomes" id="UP000563349"/>
    </source>
</evidence>
<dbReference type="RefSeq" id="WP_179923920.1">
    <property type="nucleotide sequence ID" value="NZ_CP128228.1"/>
</dbReference>
<dbReference type="SUPFAM" id="SSF158622">
    <property type="entry name" value="YheA/YmcA-like"/>
    <property type="match status" value="1"/>
</dbReference>
<accession>A0A7Z0LDC8</accession>
<organism evidence="2 3">
    <name type="scientific">Streptococcus danieliae</name>
    <dbReference type="NCBI Taxonomy" id="747656"/>
    <lineage>
        <taxon>Bacteria</taxon>
        <taxon>Bacillati</taxon>
        <taxon>Bacillota</taxon>
        <taxon>Bacilli</taxon>
        <taxon>Lactobacillales</taxon>
        <taxon>Streptococcaceae</taxon>
        <taxon>Streptococcus</taxon>
    </lineage>
</organism>
<comment type="caution">
    <text evidence="2">The sequence shown here is derived from an EMBL/GenBank/DDBJ whole genome shotgun (WGS) entry which is preliminary data.</text>
</comment>
<dbReference type="Gene3D" id="1.20.1500.10">
    <property type="entry name" value="YheA/YmcA-like"/>
    <property type="match status" value="1"/>
</dbReference>